<dbReference type="PANTHER" id="PTHR23530">
    <property type="entry name" value="TRANSPORT PROTEIN-RELATED"/>
    <property type="match status" value="1"/>
</dbReference>
<dbReference type="InterPro" id="IPR011701">
    <property type="entry name" value="MFS"/>
</dbReference>
<feature type="transmembrane region" description="Helical" evidence="1">
    <location>
        <begin position="214"/>
        <end position="235"/>
    </location>
</feature>
<dbReference type="GO" id="GO:0022857">
    <property type="term" value="F:transmembrane transporter activity"/>
    <property type="evidence" value="ECO:0007669"/>
    <property type="project" value="InterPro"/>
</dbReference>
<keyword evidence="1" id="KW-0472">Membrane</keyword>
<evidence type="ECO:0000313" key="3">
    <source>
        <dbReference type="Proteomes" id="UP000034154"/>
    </source>
</evidence>
<protein>
    <submittedName>
        <fullName evidence="2">Major facilitator superfamily</fullName>
    </submittedName>
</protein>
<dbReference type="PANTHER" id="PTHR23530:SF1">
    <property type="entry name" value="PERMEASE, MAJOR FACILITATOR SUPERFAMILY-RELATED"/>
    <property type="match status" value="1"/>
</dbReference>
<feature type="transmembrane region" description="Helical" evidence="1">
    <location>
        <begin position="278"/>
        <end position="297"/>
    </location>
</feature>
<accession>A0A0G1JEX7</accession>
<dbReference type="Pfam" id="PF07690">
    <property type="entry name" value="MFS_1"/>
    <property type="match status" value="1"/>
</dbReference>
<dbReference type="InterPro" id="IPR053160">
    <property type="entry name" value="MFS_DHA3_Transporter"/>
</dbReference>
<feature type="transmembrane region" description="Helical" evidence="1">
    <location>
        <begin position="34"/>
        <end position="55"/>
    </location>
</feature>
<dbReference type="Proteomes" id="UP000034154">
    <property type="component" value="Unassembled WGS sequence"/>
</dbReference>
<feature type="transmembrane region" description="Helical" evidence="1">
    <location>
        <begin position="165"/>
        <end position="182"/>
    </location>
</feature>
<feature type="transmembrane region" description="Helical" evidence="1">
    <location>
        <begin position="247"/>
        <end position="266"/>
    </location>
</feature>
<feature type="transmembrane region" description="Helical" evidence="1">
    <location>
        <begin position="7"/>
        <end position="28"/>
    </location>
</feature>
<feature type="transmembrane region" description="Helical" evidence="1">
    <location>
        <begin position="344"/>
        <end position="361"/>
    </location>
</feature>
<comment type="caution">
    <text evidence="2">The sequence shown here is derived from an EMBL/GenBank/DDBJ whole genome shotgun (WGS) entry which is preliminary data.</text>
</comment>
<dbReference type="InterPro" id="IPR036259">
    <property type="entry name" value="MFS_trans_sf"/>
</dbReference>
<evidence type="ECO:0000313" key="2">
    <source>
        <dbReference type="EMBL" id="KKT69865.1"/>
    </source>
</evidence>
<dbReference type="EMBL" id="LCJB01000043">
    <property type="protein sequence ID" value="KKT69865.1"/>
    <property type="molecule type" value="Genomic_DNA"/>
</dbReference>
<dbReference type="Gene3D" id="1.20.1250.20">
    <property type="entry name" value="MFS general substrate transporter like domains"/>
    <property type="match status" value="1"/>
</dbReference>
<organism evidence="2 3">
    <name type="scientific">Candidatus Uhrbacteria bacterium GW2011_GWF2_44_350</name>
    <dbReference type="NCBI Taxonomy" id="1619000"/>
    <lineage>
        <taxon>Bacteria</taxon>
        <taxon>Candidatus Uhriibacteriota</taxon>
    </lineage>
</organism>
<gene>
    <name evidence="2" type="ORF">UW63_C0043G0010</name>
</gene>
<feature type="transmembrane region" description="Helical" evidence="1">
    <location>
        <begin position="67"/>
        <end position="85"/>
    </location>
</feature>
<dbReference type="AlphaFoldDB" id="A0A0G1JEX7"/>
<feature type="transmembrane region" description="Helical" evidence="1">
    <location>
        <begin position="373"/>
        <end position="392"/>
    </location>
</feature>
<sequence length="403" mass="44112">MRPQTMYYFLSAVMAVGMGTTCVAYGPFMSSLGLSYAEFSLINFVFWTVVICSELPTGALADGRSRSWSIAMAGVFFGLGAAVYFCASGLWTAMLAEVLVGVGGAFMSGAKQSWMVDSLKKQGLADEALKRATKKTFGMDKIVHGSILLVFGVFGNWLAHHVGFNFIWLPLILSGVFTWWFATYRMNGHGEPDEKISEWEALKRSFALLKCSRSLIWVAGTLIVFGLVVSFNHFWSVYFNELFGPASSSWVWLIMYPSVPIAGFLVRSRHILDGREEPGILAALLASGFGLALIPMMSDGLAFALPAVVIHEIGRGMFEPLTDSFIHHRVDSSFRATFSSLQSLVGRLGFAISPLVVWFCLRGEPSNSASVAIVWMISGGFMVVGALVLYLLRPRESLSSTSE</sequence>
<dbReference type="SUPFAM" id="SSF103473">
    <property type="entry name" value="MFS general substrate transporter"/>
    <property type="match status" value="1"/>
</dbReference>
<proteinExistence type="predicted"/>
<reference evidence="2 3" key="1">
    <citation type="journal article" date="2015" name="Nature">
        <title>rRNA introns, odd ribosomes, and small enigmatic genomes across a large radiation of phyla.</title>
        <authorList>
            <person name="Brown C.T."/>
            <person name="Hug L.A."/>
            <person name="Thomas B.C."/>
            <person name="Sharon I."/>
            <person name="Castelle C.J."/>
            <person name="Singh A."/>
            <person name="Wilkins M.J."/>
            <person name="Williams K.H."/>
            <person name="Banfield J.F."/>
        </authorList>
    </citation>
    <scope>NUCLEOTIDE SEQUENCE [LARGE SCALE GENOMIC DNA]</scope>
</reference>
<evidence type="ECO:0000256" key="1">
    <source>
        <dbReference type="SAM" id="Phobius"/>
    </source>
</evidence>
<name>A0A0G1JEX7_9BACT</name>
<keyword evidence="1" id="KW-0812">Transmembrane</keyword>
<keyword evidence="1" id="KW-1133">Transmembrane helix</keyword>